<evidence type="ECO:0000313" key="2">
    <source>
        <dbReference type="EMBL" id="VFQ72941.1"/>
    </source>
</evidence>
<keyword evidence="3" id="KW-1185">Reference proteome</keyword>
<organism evidence="2 3">
    <name type="scientific">Cuscuta campestris</name>
    <dbReference type="NCBI Taxonomy" id="132261"/>
    <lineage>
        <taxon>Eukaryota</taxon>
        <taxon>Viridiplantae</taxon>
        <taxon>Streptophyta</taxon>
        <taxon>Embryophyta</taxon>
        <taxon>Tracheophyta</taxon>
        <taxon>Spermatophyta</taxon>
        <taxon>Magnoliopsida</taxon>
        <taxon>eudicotyledons</taxon>
        <taxon>Gunneridae</taxon>
        <taxon>Pentapetalae</taxon>
        <taxon>asterids</taxon>
        <taxon>lamiids</taxon>
        <taxon>Solanales</taxon>
        <taxon>Convolvulaceae</taxon>
        <taxon>Cuscuteae</taxon>
        <taxon>Cuscuta</taxon>
        <taxon>Cuscuta subgen. Grammica</taxon>
        <taxon>Cuscuta sect. Cleistogrammica</taxon>
    </lineage>
</organism>
<proteinExistence type="predicted"/>
<feature type="compositionally biased region" description="Polar residues" evidence="1">
    <location>
        <begin position="143"/>
        <end position="158"/>
    </location>
</feature>
<protein>
    <recommendedName>
        <fullName evidence="4">Chromo domain-containing protein</fullName>
    </recommendedName>
</protein>
<dbReference type="PANTHER" id="PTHR46148">
    <property type="entry name" value="CHROMO DOMAIN-CONTAINING PROTEIN"/>
    <property type="match status" value="1"/>
</dbReference>
<feature type="region of interest" description="Disordered" evidence="1">
    <location>
        <begin position="116"/>
        <end position="169"/>
    </location>
</feature>
<feature type="compositionally biased region" description="Gly residues" evidence="1">
    <location>
        <begin position="129"/>
        <end position="141"/>
    </location>
</feature>
<evidence type="ECO:0000256" key="1">
    <source>
        <dbReference type="SAM" id="MobiDB-lite"/>
    </source>
</evidence>
<dbReference type="OrthoDB" id="437338at2759"/>
<evidence type="ECO:0000313" key="3">
    <source>
        <dbReference type="Proteomes" id="UP000595140"/>
    </source>
</evidence>
<accession>A0A484L9N1</accession>
<name>A0A484L9N1_9ASTE</name>
<dbReference type="AlphaFoldDB" id="A0A484L9N1"/>
<evidence type="ECO:0008006" key="4">
    <source>
        <dbReference type="Google" id="ProtNLM"/>
    </source>
</evidence>
<reference evidence="2 3" key="1">
    <citation type="submission" date="2018-04" db="EMBL/GenBank/DDBJ databases">
        <authorList>
            <person name="Vogel A."/>
        </authorList>
    </citation>
    <scope>NUCLEOTIDE SEQUENCE [LARGE SCALE GENOMIC DNA]</scope>
</reference>
<feature type="compositionally biased region" description="Polar residues" evidence="1">
    <location>
        <begin position="119"/>
        <end position="128"/>
    </location>
</feature>
<gene>
    <name evidence="2" type="ORF">CCAM_LOCUS14717</name>
</gene>
<feature type="region of interest" description="Disordered" evidence="1">
    <location>
        <begin position="359"/>
        <end position="379"/>
    </location>
</feature>
<dbReference type="EMBL" id="OOIL02001117">
    <property type="protein sequence ID" value="VFQ72941.1"/>
    <property type="molecule type" value="Genomic_DNA"/>
</dbReference>
<sequence length="379" mass="42476">MSQASTHGQGNTHHIDNEHIDVHAEGSSFVPHKTRDNKTCPRTRETIIMLERFDHLAQFARTLVGTEADRIEEFTTKLQPDIQPYLSVLPTTNFTAAYNQIEKAEKGLIAWKKSVAGSKEQSTQQKGGVTSGGKRTPGGGHNMQHSKNTKSGPAQSGASSSKPRPSRHPKCNLCGRNHPGECWFTHGLCLGCKHQTIIDCGLCTVRLKADDDGLIEVKGELLPKPPEFVSLMQAKRLIRKRCKAFLCNVRDVRKMTPKLKDIPSVNELPDVFPDDLPGLPPPREVEFSIDLIPGTEPISATSRYRSDPSHILPERTVALDESLSYEEEPVQILGREVKELRNKFVPLVKVLWRNHSTEEATWETEESKRTQYPHLFSDQ</sequence>
<dbReference type="Proteomes" id="UP000595140">
    <property type="component" value="Unassembled WGS sequence"/>
</dbReference>
<dbReference type="PANTHER" id="PTHR46148:SF44">
    <property type="entry name" value="GAG-POL POLYPROTEIN"/>
    <property type="match status" value="1"/>
</dbReference>